<dbReference type="InterPro" id="IPR036908">
    <property type="entry name" value="RlpA-like_sf"/>
</dbReference>
<dbReference type="SUPFAM" id="SSF50685">
    <property type="entry name" value="Barwin-like endoglucanases"/>
    <property type="match status" value="1"/>
</dbReference>
<gene>
    <name evidence="6" type="ORF">ACFFHW_15855</name>
</gene>
<evidence type="ECO:0000313" key="6">
    <source>
        <dbReference type="EMBL" id="MFC0269444.1"/>
    </source>
</evidence>
<dbReference type="PANTHER" id="PTHR30124:SF0">
    <property type="entry name" value="MEMBRANE-BOUND LYTIC MUREIN TRANSGLYCOSYLASE A"/>
    <property type="match status" value="1"/>
</dbReference>
<dbReference type="PANTHER" id="PTHR30124">
    <property type="entry name" value="MEMBRANE-BOUND LYTIC MUREIN TRANSGLYCOSYLASE A"/>
    <property type="match status" value="1"/>
</dbReference>
<comment type="catalytic activity">
    <reaction evidence="1 4">
        <text>Exolytic cleavage of the (1-&gt;4)-beta-glycosidic linkage between N-acetylmuramic acid (MurNAc) and N-acetylglucosamine (GlcNAc) residues in peptidoglycan, from either the reducing or the non-reducing ends of the peptidoglycan chains, with concomitant formation of a 1,6-anhydrobond in the MurNAc residue.</text>
        <dbReference type="EC" id="4.2.2.n1"/>
    </reaction>
</comment>
<evidence type="ECO:0000256" key="1">
    <source>
        <dbReference type="ARBA" id="ARBA00001420"/>
    </source>
</evidence>
<dbReference type="InterPro" id="IPR005300">
    <property type="entry name" value="MltA_B"/>
</dbReference>
<dbReference type="EC" id="4.2.2.n1" evidence="4"/>
<protein>
    <recommendedName>
        <fullName evidence="4">Membrane-bound lytic murein transglycosylase A</fullName>
        <ecNumber evidence="4">4.2.2.n1</ecNumber>
    </recommendedName>
    <alternativeName>
        <fullName evidence="4">Murein hydrolase A</fullName>
    </alternativeName>
</protein>
<dbReference type="InterPro" id="IPR026044">
    <property type="entry name" value="MltA"/>
</dbReference>
<comment type="function">
    <text evidence="4">Murein-degrading enzyme. May play a role in recycling of muropeptides during cell elongation and/or cell division.</text>
</comment>
<dbReference type="Gene3D" id="2.40.40.10">
    <property type="entry name" value="RlpA-like domain"/>
    <property type="match status" value="2"/>
</dbReference>
<dbReference type="SMART" id="SM00925">
    <property type="entry name" value="MltA"/>
    <property type="match status" value="1"/>
</dbReference>
<dbReference type="InterPro" id="IPR010611">
    <property type="entry name" value="3D_dom"/>
</dbReference>
<keyword evidence="2 4" id="KW-0456">Lyase</keyword>
<name>A0ABV6G7C3_9GAMM</name>
<dbReference type="RefSeq" id="WP_019951684.1">
    <property type="nucleotide sequence ID" value="NZ_JBHLVX010000058.1"/>
</dbReference>
<dbReference type="PIRSF" id="PIRSF019422">
    <property type="entry name" value="MltA"/>
    <property type="match status" value="1"/>
</dbReference>
<proteinExistence type="predicted"/>
<keyword evidence="3 4" id="KW-0961">Cell wall biogenesis/degradation</keyword>
<dbReference type="CDD" id="cd14485">
    <property type="entry name" value="mltA_like_LT_A"/>
    <property type="match status" value="1"/>
</dbReference>
<comment type="caution">
    <text evidence="6">The sequence shown here is derived from an EMBL/GenBank/DDBJ whole genome shotgun (WGS) entry which is preliminary data.</text>
</comment>
<dbReference type="CDD" id="cd14668">
    <property type="entry name" value="mlta_B"/>
    <property type="match status" value="1"/>
</dbReference>
<keyword evidence="7" id="KW-1185">Reference proteome</keyword>
<dbReference type="Pfam" id="PF03562">
    <property type="entry name" value="MltA"/>
    <property type="match status" value="1"/>
</dbReference>
<evidence type="ECO:0000313" key="7">
    <source>
        <dbReference type="Proteomes" id="UP001589814"/>
    </source>
</evidence>
<dbReference type="Pfam" id="PF06725">
    <property type="entry name" value="3D"/>
    <property type="match status" value="1"/>
</dbReference>
<evidence type="ECO:0000256" key="4">
    <source>
        <dbReference type="PIRNR" id="PIRNR019422"/>
    </source>
</evidence>
<feature type="domain" description="Lytic transglycosylase MltA" evidence="5">
    <location>
        <begin position="139"/>
        <end position="270"/>
    </location>
</feature>
<evidence type="ECO:0000256" key="2">
    <source>
        <dbReference type="ARBA" id="ARBA00023239"/>
    </source>
</evidence>
<evidence type="ECO:0000256" key="3">
    <source>
        <dbReference type="ARBA" id="ARBA00023316"/>
    </source>
</evidence>
<organism evidence="6 7">
    <name type="scientific">Kushneria aurantia</name>
    <dbReference type="NCBI Taxonomy" id="504092"/>
    <lineage>
        <taxon>Bacteria</taxon>
        <taxon>Pseudomonadati</taxon>
        <taxon>Pseudomonadota</taxon>
        <taxon>Gammaproteobacteria</taxon>
        <taxon>Oceanospirillales</taxon>
        <taxon>Halomonadaceae</taxon>
        <taxon>Kushneria</taxon>
    </lineage>
</organism>
<reference evidence="6 7" key="1">
    <citation type="submission" date="2024-09" db="EMBL/GenBank/DDBJ databases">
        <authorList>
            <person name="Sun Q."/>
            <person name="Mori K."/>
        </authorList>
    </citation>
    <scope>NUCLEOTIDE SEQUENCE [LARGE SCALE GENOMIC DNA]</scope>
    <source>
        <strain evidence="6 7">CCM 7415</strain>
    </source>
</reference>
<dbReference type="Proteomes" id="UP001589814">
    <property type="component" value="Unassembled WGS sequence"/>
</dbReference>
<evidence type="ECO:0000259" key="5">
    <source>
        <dbReference type="SMART" id="SM00925"/>
    </source>
</evidence>
<accession>A0ABV6G7C3</accession>
<sequence>MTMALLSFSLSRQHGRTLRLLVATLLVALLYGCASERGFQPTPVAPGDSGQSPLRATSWQALPGWQADNLLSAWSAFLISCRTLAQKPDWATACNDARHVDPLDSHAIRRYFEHHFTPWRLANRDGTTVGTITGYYEPVLNGSRYRHGRYQTALYRNPDDSSLLASSRAELIRSGVLRGSELVWVDDPVEAAFLQIQGSGRIRLEEGGVMRVAFAGATRHPFQSFARELLDNGEITPAQATLAGIKAWAQRHPQRVQQMLNVNPRFVFFRELDDRHGDSDGPVGAQGVPLTAQRSIAVDPNEIPLGAPVFLSTTQPLSNRHLQRLMMAQDTGNAIRGRVRADYFWGHGDEAGANAARMKQPGQMWVLLPQR</sequence>
<dbReference type="EMBL" id="JBHLVX010000058">
    <property type="protein sequence ID" value="MFC0269444.1"/>
    <property type="molecule type" value="Genomic_DNA"/>
</dbReference>